<feature type="compositionally biased region" description="Low complexity" evidence="1">
    <location>
        <begin position="82"/>
        <end position="98"/>
    </location>
</feature>
<reference evidence="2 3" key="1">
    <citation type="journal article" date="2021" name="MBio">
        <title>A New Model Trypanosomatid, Novymonas esmeraldas: Genomic Perception of Its 'Candidatus Pandoraea novymonadis' Endosymbiont.</title>
        <authorList>
            <person name="Zakharova A."/>
            <person name="Saura A."/>
            <person name="Butenko A."/>
            <person name="Podesvova L."/>
            <person name="Warmusova S."/>
            <person name="Kostygov A.Y."/>
            <person name="Nenarokova A."/>
            <person name="Lukes J."/>
            <person name="Opperdoes F.R."/>
            <person name="Yurchenko V."/>
        </authorList>
    </citation>
    <scope>NUCLEOTIDE SEQUENCE [LARGE SCALE GENOMIC DNA]</scope>
    <source>
        <strain evidence="2 3">E262AT.01</strain>
    </source>
</reference>
<feature type="compositionally biased region" description="Acidic residues" evidence="1">
    <location>
        <begin position="133"/>
        <end position="154"/>
    </location>
</feature>
<feature type="region of interest" description="Disordered" evidence="1">
    <location>
        <begin position="1"/>
        <end position="31"/>
    </location>
</feature>
<feature type="compositionally biased region" description="Basic and acidic residues" evidence="1">
    <location>
        <begin position="199"/>
        <end position="208"/>
    </location>
</feature>
<feature type="compositionally biased region" description="Basic residues" evidence="1">
    <location>
        <begin position="243"/>
        <end position="258"/>
    </location>
</feature>
<feature type="region of interest" description="Disordered" evidence="1">
    <location>
        <begin position="69"/>
        <end position="258"/>
    </location>
</feature>
<evidence type="ECO:0000256" key="1">
    <source>
        <dbReference type="SAM" id="MobiDB-lite"/>
    </source>
</evidence>
<feature type="compositionally biased region" description="Gly residues" evidence="1">
    <location>
        <begin position="171"/>
        <end position="194"/>
    </location>
</feature>
<sequence length="258" mass="26969">MRGNPYSRGFDPLKPRSERRREKQAKLAKTKRVIRLKKRLGRIAARKFAGQEDSHMTALMESYILRRKAERAAEKAKEDPQAAAATGSSGDVGSSGDNSDAEESGSGTEVDADDSASEAFSLGSGADSAFELGGDDDDGDSDGTEEEEEEDDGDTAAARRRGAQQRQKGAVRGGSRGRGGPVRGGSRGRGGRGGASWAAKKDATPADGKHRRGGGAGGRGGQRGRGGSRGGGSASHGNASSHARFHERSRKVPTRSLY</sequence>
<feature type="compositionally biased region" description="Gly residues" evidence="1">
    <location>
        <begin position="214"/>
        <end position="234"/>
    </location>
</feature>
<dbReference type="Proteomes" id="UP001430356">
    <property type="component" value="Unassembled WGS sequence"/>
</dbReference>
<accession>A0AAW0F0Q6</accession>
<gene>
    <name evidence="2" type="ORF">NESM_000025100</name>
</gene>
<dbReference type="AlphaFoldDB" id="A0AAW0F0Q6"/>
<comment type="caution">
    <text evidence="2">The sequence shown here is derived from an EMBL/GenBank/DDBJ whole genome shotgun (WGS) entry which is preliminary data.</text>
</comment>
<feature type="compositionally biased region" description="Basic and acidic residues" evidence="1">
    <location>
        <begin position="70"/>
        <end position="80"/>
    </location>
</feature>
<protein>
    <submittedName>
        <fullName evidence="2">Uncharacterized protein</fullName>
    </submittedName>
</protein>
<feature type="compositionally biased region" description="Basic and acidic residues" evidence="1">
    <location>
        <begin position="11"/>
        <end position="25"/>
    </location>
</feature>
<keyword evidence="3" id="KW-1185">Reference proteome</keyword>
<evidence type="ECO:0000313" key="2">
    <source>
        <dbReference type="EMBL" id="KAK7199783.1"/>
    </source>
</evidence>
<organism evidence="2 3">
    <name type="scientific">Novymonas esmeraldas</name>
    <dbReference type="NCBI Taxonomy" id="1808958"/>
    <lineage>
        <taxon>Eukaryota</taxon>
        <taxon>Discoba</taxon>
        <taxon>Euglenozoa</taxon>
        <taxon>Kinetoplastea</taxon>
        <taxon>Metakinetoplastina</taxon>
        <taxon>Trypanosomatida</taxon>
        <taxon>Trypanosomatidae</taxon>
        <taxon>Novymonas</taxon>
    </lineage>
</organism>
<dbReference type="EMBL" id="JAECZO010000001">
    <property type="protein sequence ID" value="KAK7199783.1"/>
    <property type="molecule type" value="Genomic_DNA"/>
</dbReference>
<proteinExistence type="predicted"/>
<evidence type="ECO:0000313" key="3">
    <source>
        <dbReference type="Proteomes" id="UP001430356"/>
    </source>
</evidence>
<name>A0AAW0F0Q6_9TRYP</name>